<evidence type="ECO:0000313" key="2">
    <source>
        <dbReference type="Proteomes" id="UP000186015"/>
    </source>
</evidence>
<accession>A0A1H7MS79</accession>
<evidence type="ECO:0000313" key="1">
    <source>
        <dbReference type="EMBL" id="SEL13535.1"/>
    </source>
</evidence>
<name>A0A1H7MS79_RUMAL</name>
<dbReference type="Proteomes" id="UP000186015">
    <property type="component" value="Unassembled WGS sequence"/>
</dbReference>
<sequence length="68" mass="8025">MGKKKKDKPQKQKGKRPCFKCRLCGCRWVSDFDPHCWLCNDVLGIPQNKEAEELIEKRSMNDGQRFKI</sequence>
<proteinExistence type="predicted"/>
<organism evidence="1 2">
    <name type="scientific">Ruminococcus albus</name>
    <dbReference type="NCBI Taxonomy" id="1264"/>
    <lineage>
        <taxon>Bacteria</taxon>
        <taxon>Bacillati</taxon>
        <taxon>Bacillota</taxon>
        <taxon>Clostridia</taxon>
        <taxon>Eubacteriales</taxon>
        <taxon>Oscillospiraceae</taxon>
        <taxon>Ruminococcus</taxon>
    </lineage>
</organism>
<reference evidence="1 2" key="1">
    <citation type="submission" date="2016-10" db="EMBL/GenBank/DDBJ databases">
        <authorList>
            <person name="de Groot N.N."/>
        </authorList>
    </citation>
    <scope>NUCLEOTIDE SEQUENCE [LARGE SCALE GENOMIC DNA]</scope>
    <source>
        <strain evidence="1 2">KH2T6</strain>
    </source>
</reference>
<dbReference type="RefSeq" id="WP_074834368.1">
    <property type="nucleotide sequence ID" value="NZ_FOAT01000012.1"/>
</dbReference>
<dbReference type="AlphaFoldDB" id="A0A1H7MS79"/>
<dbReference type="EMBL" id="FOAT01000012">
    <property type="protein sequence ID" value="SEL13535.1"/>
    <property type="molecule type" value="Genomic_DNA"/>
</dbReference>
<protein>
    <submittedName>
        <fullName evidence="1">Uncharacterized protein</fullName>
    </submittedName>
</protein>
<gene>
    <name evidence="1" type="ORF">SAMN05216469_112102</name>
</gene>